<reference evidence="2 3" key="1">
    <citation type="journal article" date="2014" name="Genome Announc.">
        <title>Trypanosoma cruzi Clone Dm28c Draft Genome Sequence.</title>
        <authorList>
            <person name="Grisard E.C."/>
            <person name="Teixeira S.M."/>
            <person name="de Almeida L.G."/>
            <person name="Stoco P.H."/>
            <person name="Gerber A.L."/>
            <person name="Talavera-Lopez C."/>
            <person name="Lima O.C."/>
            <person name="Andersson B."/>
            <person name="de Vasconcelos A.T."/>
        </authorList>
    </citation>
    <scope>NUCLEOTIDE SEQUENCE [LARGE SCALE GENOMIC DNA]</scope>
    <source>
        <strain evidence="2 3">Dm28c</strain>
    </source>
</reference>
<evidence type="ECO:0000313" key="2">
    <source>
        <dbReference type="EMBL" id="ESS60488.1"/>
    </source>
</evidence>
<protein>
    <submittedName>
        <fullName evidence="2">Uncharacterized protein</fullName>
    </submittedName>
</protein>
<dbReference type="Proteomes" id="UP000017861">
    <property type="component" value="Unassembled WGS sequence"/>
</dbReference>
<sequence length="121" mass="13023">MWPQRTRQLALPHHRHGGPHTTQQVCGRQRARTPKQSECCPGGASVHPRGGGGAAAARRCIGLPRLREAAVGNIAREHSPQRSRLAGDCATSVGRNGTDAGARRAQPALAHRQRCRTQSRC</sequence>
<dbReference type="EMBL" id="AYLP01000461">
    <property type="protein sequence ID" value="ESS60488.1"/>
    <property type="molecule type" value="Genomic_DNA"/>
</dbReference>
<evidence type="ECO:0000256" key="1">
    <source>
        <dbReference type="SAM" id="MobiDB-lite"/>
    </source>
</evidence>
<dbReference type="AlphaFoldDB" id="V5B7Y7"/>
<name>V5B7Y7_TRYCR</name>
<gene>
    <name evidence="2" type="ORF">TCDM_11989</name>
</gene>
<accession>V5B7Y7</accession>
<comment type="caution">
    <text evidence="2">The sequence shown here is derived from an EMBL/GenBank/DDBJ whole genome shotgun (WGS) entry which is preliminary data.</text>
</comment>
<proteinExistence type="predicted"/>
<feature type="compositionally biased region" description="Basic residues" evidence="1">
    <location>
        <begin position="111"/>
        <end position="121"/>
    </location>
</feature>
<feature type="region of interest" description="Disordered" evidence="1">
    <location>
        <begin position="1"/>
        <end position="54"/>
    </location>
</feature>
<dbReference type="VEuPathDB" id="TriTrypDB:TCDM_11989"/>
<evidence type="ECO:0000313" key="3">
    <source>
        <dbReference type="Proteomes" id="UP000017861"/>
    </source>
</evidence>
<feature type="region of interest" description="Disordered" evidence="1">
    <location>
        <begin position="77"/>
        <end position="121"/>
    </location>
</feature>
<organism evidence="2 3">
    <name type="scientific">Trypanosoma cruzi Dm28c</name>
    <dbReference type="NCBI Taxonomy" id="1416333"/>
    <lineage>
        <taxon>Eukaryota</taxon>
        <taxon>Discoba</taxon>
        <taxon>Euglenozoa</taxon>
        <taxon>Kinetoplastea</taxon>
        <taxon>Metakinetoplastina</taxon>
        <taxon>Trypanosomatida</taxon>
        <taxon>Trypanosomatidae</taxon>
        <taxon>Trypanosoma</taxon>
        <taxon>Schizotrypanum</taxon>
    </lineage>
</organism>